<proteinExistence type="predicted"/>
<evidence type="ECO:0000256" key="1">
    <source>
        <dbReference type="SAM" id="MobiDB-lite"/>
    </source>
</evidence>
<accession>A0AAN8M7E9</accession>
<name>A0AAN8M7E9_9TELE</name>
<feature type="region of interest" description="Disordered" evidence="1">
    <location>
        <begin position="70"/>
        <end position="93"/>
    </location>
</feature>
<sequence>MLPFLGSLLLKYAINWCVRLRPPRVARLWVCWQHITARSIVTNFAALFPIVHMAGRTDSNTESCESLSADEEVPMKSSGSQSWSWGLKGIPCN</sequence>
<dbReference type="AlphaFoldDB" id="A0AAN8M7E9"/>
<protein>
    <submittedName>
        <fullName evidence="2">Uncharacterized protein</fullName>
    </submittedName>
</protein>
<dbReference type="EMBL" id="JAGTTL010000008">
    <property type="protein sequence ID" value="KAK6319285.1"/>
    <property type="molecule type" value="Genomic_DNA"/>
</dbReference>
<gene>
    <name evidence="2" type="ORF">J4Q44_G00104960</name>
</gene>
<reference evidence="2 3" key="1">
    <citation type="submission" date="2021-04" db="EMBL/GenBank/DDBJ databases">
        <authorList>
            <person name="De Guttry C."/>
            <person name="Zahm M."/>
            <person name="Klopp C."/>
            <person name="Cabau C."/>
            <person name="Louis A."/>
            <person name="Berthelot C."/>
            <person name="Parey E."/>
            <person name="Roest Crollius H."/>
            <person name="Montfort J."/>
            <person name="Robinson-Rechavi M."/>
            <person name="Bucao C."/>
            <person name="Bouchez O."/>
            <person name="Gislard M."/>
            <person name="Lluch J."/>
            <person name="Milhes M."/>
            <person name="Lampietro C."/>
            <person name="Lopez Roques C."/>
            <person name="Donnadieu C."/>
            <person name="Braasch I."/>
            <person name="Desvignes T."/>
            <person name="Postlethwait J."/>
            <person name="Bobe J."/>
            <person name="Wedekind C."/>
            <person name="Guiguen Y."/>
        </authorList>
    </citation>
    <scope>NUCLEOTIDE SEQUENCE [LARGE SCALE GENOMIC DNA]</scope>
    <source>
        <strain evidence="2">Cs_M1</strain>
        <tissue evidence="2">Blood</tissue>
    </source>
</reference>
<organism evidence="2 3">
    <name type="scientific">Coregonus suidteri</name>
    <dbReference type="NCBI Taxonomy" id="861788"/>
    <lineage>
        <taxon>Eukaryota</taxon>
        <taxon>Metazoa</taxon>
        <taxon>Chordata</taxon>
        <taxon>Craniata</taxon>
        <taxon>Vertebrata</taxon>
        <taxon>Euteleostomi</taxon>
        <taxon>Actinopterygii</taxon>
        <taxon>Neopterygii</taxon>
        <taxon>Teleostei</taxon>
        <taxon>Protacanthopterygii</taxon>
        <taxon>Salmoniformes</taxon>
        <taxon>Salmonidae</taxon>
        <taxon>Coregoninae</taxon>
        <taxon>Coregonus</taxon>
    </lineage>
</organism>
<keyword evidence="3" id="KW-1185">Reference proteome</keyword>
<evidence type="ECO:0000313" key="2">
    <source>
        <dbReference type="EMBL" id="KAK6319285.1"/>
    </source>
</evidence>
<dbReference type="Proteomes" id="UP001356427">
    <property type="component" value="Unassembled WGS sequence"/>
</dbReference>
<evidence type="ECO:0000313" key="3">
    <source>
        <dbReference type="Proteomes" id="UP001356427"/>
    </source>
</evidence>
<comment type="caution">
    <text evidence="2">The sequence shown here is derived from an EMBL/GenBank/DDBJ whole genome shotgun (WGS) entry which is preliminary data.</text>
</comment>